<evidence type="ECO:0000256" key="4">
    <source>
        <dbReference type="ARBA" id="ARBA00023163"/>
    </source>
</evidence>
<dbReference type="PANTHER" id="PTHR43133">
    <property type="entry name" value="RNA POLYMERASE ECF-TYPE SIGMA FACTO"/>
    <property type="match status" value="1"/>
</dbReference>
<keyword evidence="3" id="KW-0238">DNA-binding</keyword>
<dbReference type="GO" id="GO:0003677">
    <property type="term" value="F:DNA binding"/>
    <property type="evidence" value="ECO:0007669"/>
    <property type="project" value="UniProtKB-KW"/>
</dbReference>
<protein>
    <submittedName>
        <fullName evidence="6">Sigma-70 family RNA polymerase sigma factor</fullName>
    </submittedName>
</protein>
<dbReference type="InterPro" id="IPR007627">
    <property type="entry name" value="RNA_pol_sigma70_r2"/>
</dbReference>
<dbReference type="Gene3D" id="1.10.1740.10">
    <property type="match status" value="1"/>
</dbReference>
<evidence type="ECO:0000256" key="1">
    <source>
        <dbReference type="ARBA" id="ARBA00023015"/>
    </source>
</evidence>
<dbReference type="PANTHER" id="PTHR43133:SF8">
    <property type="entry name" value="RNA POLYMERASE SIGMA FACTOR HI_1459-RELATED"/>
    <property type="match status" value="1"/>
</dbReference>
<dbReference type="GO" id="GO:0016987">
    <property type="term" value="F:sigma factor activity"/>
    <property type="evidence" value="ECO:0007669"/>
    <property type="project" value="UniProtKB-KW"/>
</dbReference>
<evidence type="ECO:0000256" key="3">
    <source>
        <dbReference type="ARBA" id="ARBA00023125"/>
    </source>
</evidence>
<dbReference type="InterPro" id="IPR014284">
    <property type="entry name" value="RNA_pol_sigma-70_dom"/>
</dbReference>
<evidence type="ECO:0000313" key="7">
    <source>
        <dbReference type="Proteomes" id="UP000676194"/>
    </source>
</evidence>
<dbReference type="InterPro" id="IPR039425">
    <property type="entry name" value="RNA_pol_sigma-70-like"/>
</dbReference>
<keyword evidence="2" id="KW-0731">Sigma factor</keyword>
<evidence type="ECO:0000259" key="5">
    <source>
        <dbReference type="Pfam" id="PF04542"/>
    </source>
</evidence>
<dbReference type="Proteomes" id="UP000676194">
    <property type="component" value="Chromosome"/>
</dbReference>
<keyword evidence="7" id="KW-1185">Reference proteome</keyword>
<gene>
    <name evidence="6" type="ORF">KIH39_08255</name>
</gene>
<dbReference type="NCBIfam" id="TIGR02937">
    <property type="entry name" value="sigma70-ECF"/>
    <property type="match status" value="1"/>
</dbReference>
<proteinExistence type="predicted"/>
<dbReference type="AlphaFoldDB" id="A0A8E6B8K6"/>
<sequence>MIFFRIDKFRNPGSAGLEPSESAVGSLKGNNGLVRLSDTPTPVSLLGQLHRAPSDPQAWERFVNHYGPKIHAWCRSWNLQYADAQDITQIVLLKVAAQLKEFEYDPQRSFRSWLKTVTFHSWRDQARKENRAASPRSEEALVFLEATEAKQSLARTLEEAFDEELLGLASARVRLRVAPKTWEAFRLSSLEQLPGAVVAERLGMKVAMVYIARSRVLKLLRSELIQLDPSLGENENPDS</sequence>
<name>A0A8E6B8K6_9BACT</name>
<evidence type="ECO:0000256" key="2">
    <source>
        <dbReference type="ARBA" id="ARBA00023082"/>
    </source>
</evidence>
<dbReference type="InterPro" id="IPR013325">
    <property type="entry name" value="RNA_pol_sigma_r2"/>
</dbReference>
<accession>A0A8E6B8K6</accession>
<organism evidence="6 7">
    <name type="scientific">Telmatocola sphagniphila</name>
    <dbReference type="NCBI Taxonomy" id="1123043"/>
    <lineage>
        <taxon>Bacteria</taxon>
        <taxon>Pseudomonadati</taxon>
        <taxon>Planctomycetota</taxon>
        <taxon>Planctomycetia</taxon>
        <taxon>Gemmatales</taxon>
        <taxon>Gemmataceae</taxon>
    </lineage>
</organism>
<feature type="domain" description="RNA polymerase sigma-70 region 2" evidence="5">
    <location>
        <begin position="63"/>
        <end position="131"/>
    </location>
</feature>
<keyword evidence="4" id="KW-0804">Transcription</keyword>
<dbReference type="Pfam" id="PF04542">
    <property type="entry name" value="Sigma70_r2"/>
    <property type="match status" value="1"/>
</dbReference>
<dbReference type="SUPFAM" id="SSF88946">
    <property type="entry name" value="Sigma2 domain of RNA polymerase sigma factors"/>
    <property type="match status" value="1"/>
</dbReference>
<dbReference type="GO" id="GO:0006352">
    <property type="term" value="P:DNA-templated transcription initiation"/>
    <property type="evidence" value="ECO:0007669"/>
    <property type="project" value="InterPro"/>
</dbReference>
<dbReference type="KEGG" id="tsph:KIH39_08255"/>
<reference evidence="6" key="1">
    <citation type="submission" date="2021-05" db="EMBL/GenBank/DDBJ databases">
        <title>Complete genome sequence of the cellulolytic planctomycete Telmatocola sphagniphila SP2T and characterization of the first cellulase from planctomycetes.</title>
        <authorList>
            <person name="Rakitin A.L."/>
            <person name="Beletsky A.V."/>
            <person name="Naumoff D.G."/>
            <person name="Kulichevskaya I.S."/>
            <person name="Mardanov A.V."/>
            <person name="Ravin N.V."/>
            <person name="Dedysh S.N."/>
        </authorList>
    </citation>
    <scope>NUCLEOTIDE SEQUENCE</scope>
    <source>
        <strain evidence="6">SP2T</strain>
    </source>
</reference>
<keyword evidence="1" id="KW-0805">Transcription regulation</keyword>
<evidence type="ECO:0000313" key="6">
    <source>
        <dbReference type="EMBL" id="QVL33883.1"/>
    </source>
</evidence>
<dbReference type="EMBL" id="CP074694">
    <property type="protein sequence ID" value="QVL33883.1"/>
    <property type="molecule type" value="Genomic_DNA"/>
</dbReference>